<organism evidence="1 2">
    <name type="scientific">Ixodes persulcatus</name>
    <name type="common">Taiga tick</name>
    <dbReference type="NCBI Taxonomy" id="34615"/>
    <lineage>
        <taxon>Eukaryota</taxon>
        <taxon>Metazoa</taxon>
        <taxon>Ecdysozoa</taxon>
        <taxon>Arthropoda</taxon>
        <taxon>Chelicerata</taxon>
        <taxon>Arachnida</taxon>
        <taxon>Acari</taxon>
        <taxon>Parasitiformes</taxon>
        <taxon>Ixodida</taxon>
        <taxon>Ixodoidea</taxon>
        <taxon>Ixodidae</taxon>
        <taxon>Ixodinae</taxon>
        <taxon>Ixodes</taxon>
    </lineage>
</organism>
<dbReference type="Proteomes" id="UP000805193">
    <property type="component" value="Unassembled WGS sequence"/>
</dbReference>
<name>A0AC60Q614_IXOPE</name>
<evidence type="ECO:0000313" key="2">
    <source>
        <dbReference type="Proteomes" id="UP000805193"/>
    </source>
</evidence>
<feature type="non-terminal residue" evidence="1">
    <location>
        <position position="188"/>
    </location>
</feature>
<dbReference type="EMBL" id="JABSTQ010009451">
    <property type="protein sequence ID" value="KAG0429067.1"/>
    <property type="molecule type" value="Genomic_DNA"/>
</dbReference>
<sequence>SESAVHWSKTSSSLSDDVPQWKGPAHERKAVRSPIEYIQRFFDDNIFNLIPQQSNLYAVQQNPNKPFVLSRVELEQFLGFTVYMSIFQLPRSRLYWSAECRLPVMADIMTRDRWEEIKSSLHFNDNLSMPPADSFPKDTLFEIRPLLEMLLPKFGEISQEQCLCVDKQMVSIKGHSSIKAIHPQEASQ</sequence>
<reference evidence="1 2" key="1">
    <citation type="journal article" date="2020" name="Cell">
        <title>Large-Scale Comparative Analyses of Tick Genomes Elucidate Their Genetic Diversity and Vector Capacities.</title>
        <authorList>
            <consortium name="Tick Genome and Microbiome Consortium (TIGMIC)"/>
            <person name="Jia N."/>
            <person name="Wang J."/>
            <person name="Shi W."/>
            <person name="Du L."/>
            <person name="Sun Y."/>
            <person name="Zhan W."/>
            <person name="Jiang J.F."/>
            <person name="Wang Q."/>
            <person name="Zhang B."/>
            <person name="Ji P."/>
            <person name="Bell-Sakyi L."/>
            <person name="Cui X.M."/>
            <person name="Yuan T.T."/>
            <person name="Jiang B.G."/>
            <person name="Yang W.F."/>
            <person name="Lam T.T."/>
            <person name="Chang Q.C."/>
            <person name="Ding S.J."/>
            <person name="Wang X.J."/>
            <person name="Zhu J.G."/>
            <person name="Ruan X.D."/>
            <person name="Zhao L."/>
            <person name="Wei J.T."/>
            <person name="Ye R.Z."/>
            <person name="Que T.C."/>
            <person name="Du C.H."/>
            <person name="Zhou Y.H."/>
            <person name="Cheng J.X."/>
            <person name="Dai P.F."/>
            <person name="Guo W.B."/>
            <person name="Han X.H."/>
            <person name="Huang E.J."/>
            <person name="Li L.F."/>
            <person name="Wei W."/>
            <person name="Gao Y.C."/>
            <person name="Liu J.Z."/>
            <person name="Shao H.Z."/>
            <person name="Wang X."/>
            <person name="Wang C.C."/>
            <person name="Yang T.C."/>
            <person name="Huo Q.B."/>
            <person name="Li W."/>
            <person name="Chen H.Y."/>
            <person name="Chen S.E."/>
            <person name="Zhou L.G."/>
            <person name="Ni X.B."/>
            <person name="Tian J.H."/>
            <person name="Sheng Y."/>
            <person name="Liu T."/>
            <person name="Pan Y.S."/>
            <person name="Xia L.Y."/>
            <person name="Li J."/>
            <person name="Zhao F."/>
            <person name="Cao W.C."/>
        </authorList>
    </citation>
    <scope>NUCLEOTIDE SEQUENCE [LARGE SCALE GENOMIC DNA]</scope>
    <source>
        <strain evidence="1">Iper-2018</strain>
    </source>
</reference>
<accession>A0AC60Q614</accession>
<protein>
    <submittedName>
        <fullName evidence="1">Uncharacterized protein</fullName>
    </submittedName>
</protein>
<gene>
    <name evidence="1" type="ORF">HPB47_024003</name>
</gene>
<keyword evidence="2" id="KW-1185">Reference proteome</keyword>
<proteinExistence type="predicted"/>
<feature type="non-terminal residue" evidence="1">
    <location>
        <position position="1"/>
    </location>
</feature>
<evidence type="ECO:0000313" key="1">
    <source>
        <dbReference type="EMBL" id="KAG0429067.1"/>
    </source>
</evidence>
<comment type="caution">
    <text evidence="1">The sequence shown here is derived from an EMBL/GenBank/DDBJ whole genome shotgun (WGS) entry which is preliminary data.</text>
</comment>